<proteinExistence type="inferred from homology"/>
<dbReference type="PANTHER" id="PTHR12294">
    <property type="entry name" value="EF HAND DOMAIN FAMILY A1,A2-RELATED"/>
    <property type="match status" value="1"/>
</dbReference>
<evidence type="ECO:0000256" key="1">
    <source>
        <dbReference type="ARBA" id="ARBA00004273"/>
    </source>
</evidence>
<dbReference type="InterPro" id="IPR002048">
    <property type="entry name" value="EF_hand_dom"/>
</dbReference>
<dbReference type="CDD" id="cd15900">
    <property type="entry name" value="EFh_MICU"/>
    <property type="match status" value="1"/>
</dbReference>
<dbReference type="Pfam" id="PF13833">
    <property type="entry name" value="EF-hand_8"/>
    <property type="match status" value="1"/>
</dbReference>
<keyword evidence="14" id="KW-0175">Coiled coil</keyword>
<gene>
    <name evidence="16" type="ORF">TDIB3V08_LOCUS2381</name>
</gene>
<keyword evidence="3" id="KW-0813">Transport</keyword>
<dbReference type="InterPro" id="IPR039800">
    <property type="entry name" value="MICU1/2/3"/>
</dbReference>
<evidence type="ECO:0000256" key="12">
    <source>
        <dbReference type="ARBA" id="ARBA00023136"/>
    </source>
</evidence>
<evidence type="ECO:0000256" key="4">
    <source>
        <dbReference type="ARBA" id="ARBA00022568"/>
    </source>
</evidence>
<keyword evidence="6" id="KW-0677">Repeat</keyword>
<name>A0A7R8VCQ7_TIMDO</name>
<dbReference type="PROSITE" id="PS00018">
    <property type="entry name" value="EF_HAND_1"/>
    <property type="match status" value="1"/>
</dbReference>
<dbReference type="GO" id="GO:1990246">
    <property type="term" value="C:uniplex complex"/>
    <property type="evidence" value="ECO:0007669"/>
    <property type="project" value="TreeGrafter"/>
</dbReference>
<evidence type="ECO:0000256" key="5">
    <source>
        <dbReference type="ARBA" id="ARBA00022723"/>
    </source>
</evidence>
<dbReference type="GO" id="GO:0005509">
    <property type="term" value="F:calcium ion binding"/>
    <property type="evidence" value="ECO:0007669"/>
    <property type="project" value="InterPro"/>
</dbReference>
<dbReference type="SUPFAM" id="SSF47473">
    <property type="entry name" value="EF-hand"/>
    <property type="match status" value="2"/>
</dbReference>
<dbReference type="GO" id="GO:0036444">
    <property type="term" value="P:calcium import into the mitochondrion"/>
    <property type="evidence" value="ECO:0007669"/>
    <property type="project" value="TreeGrafter"/>
</dbReference>
<feature type="domain" description="EF-hand" evidence="15">
    <location>
        <begin position="306"/>
        <end position="341"/>
    </location>
</feature>
<accession>A0A7R8VCQ7</accession>
<sequence length="567" mass="64642">MAPEKTTFMLFRGKIIRNPSIKIDRNAIRRSYTVTYLGVTLDENRNFTAHMDYGTCIWAHRLNNVVPSRAIRGIQRNILLRLSGAYRNGVTDALIVTLARRAVSYSVEGFCLIRMNLSPVFVAIAVVGLSSQGTASSVTKAQLVSSAPEIVAFFELICLLPELKAAEDEERDNENEENKEENMSSLRREIIGFREKKIIEYENRLRSYSTADKVFRYFATVKIVNEAGSEVFMTPDDFLRSLTPGMIQPDGLGLDQFVSYDLKTLRTKMKLKTALSEDSVFRRLDSTGLGLISFSEYIFLITVLSTSPRQYEFAFRMFDLNGDGVVDIDEFILVSRLFQRQSTTGSRHRDNHQTGNVLKGPDTVLATYFFGTNLDQKLTINRFIEFQKLLQREIHTLEFQRKRSNGNGCLSELEFADLILTYTLFPHKKKTKMLSRVRQKYKNCHLGVSLEDYLTFYSFLNNINDVDMSLSFYHIAGASINQDTLKNVAHTVAKVQMSDHVIGVVFTIFDENLDGHLSNREFVSVMKGRLQRGLERPKDVGFTKLMRVCAKCALELKPTPWSFFGTT</sequence>
<keyword evidence="5" id="KW-0479">Metal-binding</keyword>
<dbReference type="InterPro" id="IPR011992">
    <property type="entry name" value="EF-hand-dom_pair"/>
</dbReference>
<organism evidence="16">
    <name type="scientific">Timema douglasi</name>
    <name type="common">Walking stick</name>
    <dbReference type="NCBI Taxonomy" id="61478"/>
    <lineage>
        <taxon>Eukaryota</taxon>
        <taxon>Metazoa</taxon>
        <taxon>Ecdysozoa</taxon>
        <taxon>Arthropoda</taxon>
        <taxon>Hexapoda</taxon>
        <taxon>Insecta</taxon>
        <taxon>Pterygota</taxon>
        <taxon>Neoptera</taxon>
        <taxon>Polyneoptera</taxon>
        <taxon>Phasmatodea</taxon>
        <taxon>Timematodea</taxon>
        <taxon>Timematoidea</taxon>
        <taxon>Timematidae</taxon>
        <taxon>Timema</taxon>
    </lineage>
</organism>
<keyword evidence="9" id="KW-0809">Transit peptide</keyword>
<evidence type="ECO:0000256" key="13">
    <source>
        <dbReference type="ARBA" id="ARBA00038333"/>
    </source>
</evidence>
<reference evidence="16" key="1">
    <citation type="submission" date="2020-11" db="EMBL/GenBank/DDBJ databases">
        <authorList>
            <person name="Tran Van P."/>
        </authorList>
    </citation>
    <scope>NUCLEOTIDE SEQUENCE</scope>
</reference>
<dbReference type="AlphaFoldDB" id="A0A7R8VCQ7"/>
<evidence type="ECO:0000256" key="11">
    <source>
        <dbReference type="ARBA" id="ARBA00023128"/>
    </source>
</evidence>
<keyword evidence="12" id="KW-0472">Membrane</keyword>
<feature type="domain" description="EF-hand" evidence="15">
    <location>
        <begin position="497"/>
        <end position="532"/>
    </location>
</feature>
<dbReference type="EMBL" id="OA564978">
    <property type="protein sequence ID" value="CAD7196023.1"/>
    <property type="molecule type" value="Genomic_DNA"/>
</dbReference>
<evidence type="ECO:0000313" key="16">
    <source>
        <dbReference type="EMBL" id="CAD7196023.1"/>
    </source>
</evidence>
<dbReference type="CDD" id="cd00051">
    <property type="entry name" value="EFh"/>
    <property type="match status" value="1"/>
</dbReference>
<dbReference type="SMART" id="SM00054">
    <property type="entry name" value="EFh"/>
    <property type="match status" value="3"/>
</dbReference>
<dbReference type="PANTHER" id="PTHR12294:SF1">
    <property type="entry name" value="CALCIUM UPTAKE PROTEIN 1, MITOCHONDRIAL"/>
    <property type="match status" value="1"/>
</dbReference>
<feature type="coiled-coil region" evidence="14">
    <location>
        <begin position="163"/>
        <end position="196"/>
    </location>
</feature>
<evidence type="ECO:0000256" key="7">
    <source>
        <dbReference type="ARBA" id="ARBA00022792"/>
    </source>
</evidence>
<dbReference type="Pfam" id="PF13202">
    <property type="entry name" value="EF-hand_5"/>
    <property type="match status" value="1"/>
</dbReference>
<evidence type="ECO:0000259" key="15">
    <source>
        <dbReference type="PROSITE" id="PS50222"/>
    </source>
</evidence>
<evidence type="ECO:0000256" key="8">
    <source>
        <dbReference type="ARBA" id="ARBA00022837"/>
    </source>
</evidence>
<evidence type="ECO:0000256" key="10">
    <source>
        <dbReference type="ARBA" id="ARBA00023065"/>
    </source>
</evidence>
<evidence type="ECO:0000256" key="9">
    <source>
        <dbReference type="ARBA" id="ARBA00022946"/>
    </source>
</evidence>
<keyword evidence="11" id="KW-0496">Mitochondrion</keyword>
<dbReference type="Gene3D" id="1.10.238.10">
    <property type="entry name" value="EF-hand"/>
    <property type="match status" value="2"/>
</dbReference>
<keyword evidence="10" id="KW-0406">Ion transport</keyword>
<keyword evidence="7" id="KW-0999">Mitochondrion inner membrane</keyword>
<comment type="similarity">
    <text evidence="13">Belongs to the MICU1 family. MICU1 subfamily.</text>
</comment>
<dbReference type="PROSITE" id="PS50222">
    <property type="entry name" value="EF_HAND_2"/>
    <property type="match status" value="2"/>
</dbReference>
<dbReference type="GO" id="GO:0005758">
    <property type="term" value="C:mitochondrial intermembrane space"/>
    <property type="evidence" value="ECO:0007669"/>
    <property type="project" value="UniProtKB-SubCell"/>
</dbReference>
<evidence type="ECO:0000256" key="3">
    <source>
        <dbReference type="ARBA" id="ARBA00022448"/>
    </source>
</evidence>
<evidence type="ECO:0000256" key="14">
    <source>
        <dbReference type="SAM" id="Coils"/>
    </source>
</evidence>
<dbReference type="InterPro" id="IPR018247">
    <property type="entry name" value="EF_Hand_1_Ca_BS"/>
</dbReference>
<protein>
    <recommendedName>
        <fullName evidence="15">EF-hand domain-containing protein</fullName>
    </recommendedName>
</protein>
<keyword evidence="4" id="KW-0109">Calcium transport</keyword>
<dbReference type="GO" id="GO:0051560">
    <property type="term" value="P:mitochondrial calcium ion homeostasis"/>
    <property type="evidence" value="ECO:0007669"/>
    <property type="project" value="TreeGrafter"/>
</dbReference>
<comment type="subcellular location">
    <subcellularLocation>
        <location evidence="1">Mitochondrion inner membrane</location>
    </subcellularLocation>
    <subcellularLocation>
        <location evidence="2">Mitochondrion intermembrane space</location>
    </subcellularLocation>
</comment>
<evidence type="ECO:0000256" key="6">
    <source>
        <dbReference type="ARBA" id="ARBA00022737"/>
    </source>
</evidence>
<keyword evidence="8" id="KW-0106">Calcium</keyword>
<evidence type="ECO:0000256" key="2">
    <source>
        <dbReference type="ARBA" id="ARBA00004569"/>
    </source>
</evidence>